<comment type="caution">
    <text evidence="2">The sequence shown here is derived from an EMBL/GenBank/DDBJ whole genome shotgun (WGS) entry which is preliminary data.</text>
</comment>
<dbReference type="Proteomes" id="UP000660554">
    <property type="component" value="Unassembled WGS sequence"/>
</dbReference>
<proteinExistence type="predicted"/>
<dbReference type="RefSeq" id="WP_037695275.1">
    <property type="nucleotide sequence ID" value="NZ_CP145515.1"/>
</dbReference>
<feature type="domain" description="vWA-MoxR associated protein middle region 2" evidence="1">
    <location>
        <begin position="204"/>
        <end position="430"/>
    </location>
</feature>
<protein>
    <recommendedName>
        <fullName evidence="1">vWA-MoxR associated protein middle region 2 domain-containing protein</fullName>
    </recommendedName>
</protein>
<reference evidence="3" key="1">
    <citation type="submission" date="2020-09" db="EMBL/GenBank/DDBJ databases">
        <title>Whole genome shotgun sequence of Streptomyces cinnamonensis NBRC 15873.</title>
        <authorList>
            <person name="Komaki H."/>
            <person name="Tamura T."/>
        </authorList>
    </citation>
    <scope>NUCLEOTIDE SEQUENCE [LARGE SCALE GENOMIC DNA]</scope>
    <source>
        <strain evidence="3">NBRC 15873</strain>
    </source>
</reference>
<gene>
    <name evidence="2" type="ORF">Scinn_47900</name>
</gene>
<evidence type="ECO:0000313" key="2">
    <source>
        <dbReference type="EMBL" id="GHI15327.1"/>
    </source>
</evidence>
<keyword evidence="3" id="KW-1185">Reference proteome</keyword>
<dbReference type="GeneID" id="86958491"/>
<evidence type="ECO:0000259" key="1">
    <source>
        <dbReference type="Pfam" id="PF19965"/>
    </source>
</evidence>
<dbReference type="Pfam" id="PF19965">
    <property type="entry name" value="VMAP-M2"/>
    <property type="match status" value="1"/>
</dbReference>
<dbReference type="EMBL" id="BNDV01000010">
    <property type="protein sequence ID" value="GHI15327.1"/>
    <property type="molecule type" value="Genomic_DNA"/>
</dbReference>
<name>A0ABQ3NRB4_STRVG</name>
<evidence type="ECO:0000313" key="3">
    <source>
        <dbReference type="Proteomes" id="UP000660554"/>
    </source>
</evidence>
<sequence>MTAASVAALPPARHVLVVATQCDALADKTLNDLVDVADELHRVLVDPDLGACRDADVPHAALVRSGKADRTTVDTAVREAVVRAGEARAVLVLAFLGHGQSPPGSPQLYYMAANSRPDDPVMCLDVNGLIKDAVNHPNIAGLIVLLDTCQSGAALPSAEALVGGFRDGQTRVSVLAAAPAQEPAYDLDFSRRIVHHVREGFPEAGEFVSVARYRAALAADLPSQDPLSLEYDGVPTAVEEGLWLAKNSSRRPVAIAVGLGPIGAAQLGDALRSWPQGGADATACVEDLQDLAALRDRAGAGHDIGALRVYEVADALLLVRETELFLVMWAGQQLTSYDVRRAMTELNAGSEGFRKPLTAPPELTAGELLRHFLEDAALHDPHGGSRRPYARALARCLVAVAHACGMDAAGEEVLKWAEAHGLTVELTDAVERARRLREQASASLVISLHAALTDWPDSLTVWLRQGDKCSNAHSVACTPSREGVESALPEVLEWAEDLLPPDVRLTHIDMVVRAALLPKWRPEEAEDGLYRLGVDRSVVLRWADRLFVPRHFRSMNKRARLHLEACRKHVLDTGESPVGWLNATSSGDVAAVHEHCKAGLCPPAVGIGHRSGVFSDLLQTLLPYAPVLLWPDGESGTVVEPPAGLARLWERLPADFIRAQRLQWSADLNGQYATAPNQESAELMELAALRAAWHDLPWLDFCDSFRGRAPMSAGGTE</sequence>
<accession>A0ABQ3NRB4</accession>
<organism evidence="2 3">
    <name type="scientific">Streptomyces virginiae</name>
    <name type="common">Streptomyces cinnamonensis</name>
    <dbReference type="NCBI Taxonomy" id="1961"/>
    <lineage>
        <taxon>Bacteria</taxon>
        <taxon>Bacillati</taxon>
        <taxon>Actinomycetota</taxon>
        <taxon>Actinomycetes</taxon>
        <taxon>Kitasatosporales</taxon>
        <taxon>Streptomycetaceae</taxon>
        <taxon>Streptomyces</taxon>
    </lineage>
</organism>
<dbReference type="InterPro" id="IPR045446">
    <property type="entry name" value="VMAP-M2"/>
</dbReference>